<keyword evidence="3" id="KW-1185">Reference proteome</keyword>
<accession>A0A8X7P3F0</accession>
<dbReference type="Proteomes" id="UP000886595">
    <property type="component" value="Unassembled WGS sequence"/>
</dbReference>
<feature type="region of interest" description="Disordered" evidence="1">
    <location>
        <begin position="12"/>
        <end position="52"/>
    </location>
</feature>
<protein>
    <submittedName>
        <fullName evidence="2">Uncharacterized protein</fullName>
    </submittedName>
</protein>
<gene>
    <name evidence="2" type="ORF">Bca52824_095427</name>
</gene>
<sequence length="114" mass="12394">MAVAASAAIEKKLEKTHVHPPALPVPESTEAGSSPSMAKIDDEPATNSAISGFSGLNSHSKAGLSTSMALSQWLSLQILLFLLQHRLLELRKRNLRRCLLHQAKETEMVATHDE</sequence>
<evidence type="ECO:0000256" key="1">
    <source>
        <dbReference type="SAM" id="MobiDB-lite"/>
    </source>
</evidence>
<name>A0A8X7P3F0_BRACI</name>
<organism evidence="2 3">
    <name type="scientific">Brassica carinata</name>
    <name type="common">Ethiopian mustard</name>
    <name type="synonym">Abyssinian cabbage</name>
    <dbReference type="NCBI Taxonomy" id="52824"/>
    <lineage>
        <taxon>Eukaryota</taxon>
        <taxon>Viridiplantae</taxon>
        <taxon>Streptophyta</taxon>
        <taxon>Embryophyta</taxon>
        <taxon>Tracheophyta</taxon>
        <taxon>Spermatophyta</taxon>
        <taxon>Magnoliopsida</taxon>
        <taxon>eudicotyledons</taxon>
        <taxon>Gunneridae</taxon>
        <taxon>Pentapetalae</taxon>
        <taxon>rosids</taxon>
        <taxon>malvids</taxon>
        <taxon>Brassicales</taxon>
        <taxon>Brassicaceae</taxon>
        <taxon>Brassiceae</taxon>
        <taxon>Brassica</taxon>
    </lineage>
</organism>
<comment type="caution">
    <text evidence="2">The sequence shown here is derived from an EMBL/GenBank/DDBJ whole genome shotgun (WGS) entry which is preliminary data.</text>
</comment>
<proteinExistence type="predicted"/>
<reference evidence="2 3" key="1">
    <citation type="submission" date="2020-02" db="EMBL/GenBank/DDBJ databases">
        <authorList>
            <person name="Ma Q."/>
            <person name="Huang Y."/>
            <person name="Song X."/>
            <person name="Pei D."/>
        </authorList>
    </citation>
    <scope>NUCLEOTIDE SEQUENCE [LARGE SCALE GENOMIC DNA]</scope>
    <source>
        <strain evidence="2">Sxm20200214</strain>
        <tissue evidence="2">Leaf</tissue>
    </source>
</reference>
<dbReference type="OrthoDB" id="1043543at2759"/>
<dbReference type="AlphaFoldDB" id="A0A8X7P3F0"/>
<evidence type="ECO:0000313" key="3">
    <source>
        <dbReference type="Proteomes" id="UP000886595"/>
    </source>
</evidence>
<dbReference type="EMBL" id="JAAMPC010000371">
    <property type="protein sequence ID" value="KAG2242724.1"/>
    <property type="molecule type" value="Genomic_DNA"/>
</dbReference>
<evidence type="ECO:0000313" key="2">
    <source>
        <dbReference type="EMBL" id="KAG2242724.1"/>
    </source>
</evidence>